<dbReference type="GeneID" id="9230733"/>
<dbReference type="OrthoDB" id="2245989at2759"/>
<dbReference type="HOGENOM" id="CLU_075342_0_0_1"/>
<reference evidence="3" key="1">
    <citation type="journal article" date="2012" name="MBio">
        <title>Comparative genome analysis of Trichophyton rubrum and related dermatophytes reveals candidate genes involved in infection.</title>
        <authorList>
            <person name="Martinez D.A."/>
            <person name="Oliver B.G."/>
            <person name="Graeser Y."/>
            <person name="Goldberg J.M."/>
            <person name="Li W."/>
            <person name="Martinez-Rossi N.M."/>
            <person name="Monod M."/>
            <person name="Shelest E."/>
            <person name="Barton R.C."/>
            <person name="Birch E."/>
            <person name="Brakhage A.A."/>
            <person name="Chen Z."/>
            <person name="Gurr S.J."/>
            <person name="Heiman D."/>
            <person name="Heitman J."/>
            <person name="Kosti I."/>
            <person name="Rossi A."/>
            <person name="Saif S."/>
            <person name="Samalova M."/>
            <person name="Saunders C.W."/>
            <person name="Shea T."/>
            <person name="Summerbell R.C."/>
            <person name="Xu J."/>
            <person name="Young S."/>
            <person name="Zeng Q."/>
            <person name="Birren B.W."/>
            <person name="Cuomo C.A."/>
            <person name="White T.C."/>
        </authorList>
    </citation>
    <scope>NUCLEOTIDE SEQUENCE [LARGE SCALE GENOMIC DNA]</scope>
    <source>
        <strain evidence="3">ATCC MYA-4605 / CBS 113480</strain>
    </source>
</reference>
<feature type="compositionally biased region" description="Basic and acidic residues" evidence="1">
    <location>
        <begin position="7"/>
        <end position="22"/>
    </location>
</feature>
<dbReference type="GO" id="GO:0003700">
    <property type="term" value="F:DNA-binding transcription factor activity"/>
    <property type="evidence" value="ECO:0007669"/>
    <property type="project" value="InterPro"/>
</dbReference>
<gene>
    <name evidence="2" type="ORF">MCYG_01529</name>
</gene>
<keyword evidence="3" id="KW-1185">Reference proteome</keyword>
<evidence type="ECO:0008006" key="4">
    <source>
        <dbReference type="Google" id="ProtNLM"/>
    </source>
</evidence>
<dbReference type="Gene3D" id="1.20.5.170">
    <property type="match status" value="1"/>
</dbReference>
<dbReference type="EMBL" id="DS995702">
    <property type="protein sequence ID" value="EEQ28710.1"/>
    <property type="molecule type" value="Genomic_DNA"/>
</dbReference>
<dbReference type="PANTHER" id="PTHR38116:SF9">
    <property type="entry name" value="BZIP DOMAIN-CONTAINING PROTEIN"/>
    <property type="match status" value="1"/>
</dbReference>
<dbReference type="Pfam" id="PF11905">
    <property type="entry name" value="DUF3425"/>
    <property type="match status" value="1"/>
</dbReference>
<evidence type="ECO:0000313" key="3">
    <source>
        <dbReference type="Proteomes" id="UP000002035"/>
    </source>
</evidence>
<dbReference type="OMA" id="IDMIASP"/>
<proteinExistence type="predicted"/>
<dbReference type="InterPro" id="IPR046347">
    <property type="entry name" value="bZIP_sf"/>
</dbReference>
<dbReference type="InterPro" id="IPR021833">
    <property type="entry name" value="DUF3425"/>
</dbReference>
<evidence type="ECO:0000256" key="1">
    <source>
        <dbReference type="SAM" id="MobiDB-lite"/>
    </source>
</evidence>
<dbReference type="eggNOG" id="ENOG502SS49">
    <property type="taxonomic scope" value="Eukaryota"/>
</dbReference>
<organism evidence="2 3">
    <name type="scientific">Arthroderma otae (strain ATCC MYA-4605 / CBS 113480)</name>
    <name type="common">Microsporum canis</name>
    <dbReference type="NCBI Taxonomy" id="554155"/>
    <lineage>
        <taxon>Eukaryota</taxon>
        <taxon>Fungi</taxon>
        <taxon>Dikarya</taxon>
        <taxon>Ascomycota</taxon>
        <taxon>Pezizomycotina</taxon>
        <taxon>Eurotiomycetes</taxon>
        <taxon>Eurotiomycetidae</taxon>
        <taxon>Onygenales</taxon>
        <taxon>Arthrodermataceae</taxon>
        <taxon>Microsporum</taxon>
    </lineage>
</organism>
<dbReference type="CDD" id="cd14688">
    <property type="entry name" value="bZIP_YAP"/>
    <property type="match status" value="1"/>
</dbReference>
<dbReference type="SUPFAM" id="SSF57959">
    <property type="entry name" value="Leucine zipper domain"/>
    <property type="match status" value="1"/>
</dbReference>
<accession>C5FHH0</accession>
<evidence type="ECO:0000313" key="2">
    <source>
        <dbReference type="EMBL" id="EEQ28710.1"/>
    </source>
</evidence>
<dbReference type="VEuPathDB" id="FungiDB:MCYG_01529"/>
<feature type="region of interest" description="Disordered" evidence="1">
    <location>
        <begin position="1"/>
        <end position="34"/>
    </location>
</feature>
<dbReference type="Proteomes" id="UP000002035">
    <property type="component" value="Unassembled WGS sequence"/>
</dbReference>
<dbReference type="STRING" id="554155.C5FHH0"/>
<dbReference type="RefSeq" id="XP_002848595.1">
    <property type="nucleotide sequence ID" value="XM_002848549.1"/>
</dbReference>
<name>C5FHH0_ARTOC</name>
<sequence>MSNKNMSETDDRSKDAKKREYNRNAQRMFRQRRKEHIRNLERAERERITSQTNMIEQLRQENMELRQENEALSRFSSSCSSPSVLSVGQISNTSLGEPTSLMIMNEPVPNAHSHTQFSETPTTSVALSPRSSSSFDEAAGLSNRFCIVTPYDIKQARSHLHSLFHPVLSLAVGGTFPDPQVHFLALARLSPSLPPSLQPTALQLHIPHDVHIDMIPSPLLRDALLKSNPVMVAAFLADVCTFVCDIEDRGQVTIWGENFLNEISWEFSASVLEQWGGWFLPSIWRERADFWRRQRGDPLLANNWEEVVQSL</sequence>
<protein>
    <recommendedName>
        <fullName evidence="4">BZIP domain-containing protein</fullName>
    </recommendedName>
</protein>
<dbReference type="AlphaFoldDB" id="C5FHH0"/>
<dbReference type="PANTHER" id="PTHR38116">
    <property type="entry name" value="CHROMOSOME 7, WHOLE GENOME SHOTGUN SEQUENCE"/>
    <property type="match status" value="1"/>
</dbReference>